<dbReference type="Proteomes" id="UP001500683">
    <property type="component" value="Unassembled WGS sequence"/>
</dbReference>
<evidence type="ECO:0000313" key="2">
    <source>
        <dbReference type="Proteomes" id="UP001500683"/>
    </source>
</evidence>
<proteinExistence type="predicted"/>
<keyword evidence="2" id="KW-1185">Reference proteome</keyword>
<accession>A0ABP7VNU3</accession>
<protein>
    <submittedName>
        <fullName evidence="1">Uncharacterized protein</fullName>
    </submittedName>
</protein>
<dbReference type="EMBL" id="BAAAZG010000016">
    <property type="protein sequence ID" value="GAA4069846.1"/>
    <property type="molecule type" value="Genomic_DNA"/>
</dbReference>
<reference evidence="2" key="1">
    <citation type="journal article" date="2019" name="Int. J. Syst. Evol. Microbiol.">
        <title>The Global Catalogue of Microorganisms (GCM) 10K type strain sequencing project: providing services to taxonomists for standard genome sequencing and annotation.</title>
        <authorList>
            <consortium name="The Broad Institute Genomics Platform"/>
            <consortium name="The Broad Institute Genome Sequencing Center for Infectious Disease"/>
            <person name="Wu L."/>
            <person name="Ma J."/>
        </authorList>
    </citation>
    <scope>NUCLEOTIDE SEQUENCE [LARGE SCALE GENOMIC DNA]</scope>
    <source>
        <strain evidence="2">JCM 16702</strain>
    </source>
</reference>
<evidence type="ECO:0000313" key="1">
    <source>
        <dbReference type="EMBL" id="GAA4069846.1"/>
    </source>
</evidence>
<name>A0ABP7VNU3_9ACTN</name>
<organism evidence="1 2">
    <name type="scientific">Actinomadura miaoliensis</name>
    <dbReference type="NCBI Taxonomy" id="430685"/>
    <lineage>
        <taxon>Bacteria</taxon>
        <taxon>Bacillati</taxon>
        <taxon>Actinomycetota</taxon>
        <taxon>Actinomycetes</taxon>
        <taxon>Streptosporangiales</taxon>
        <taxon>Thermomonosporaceae</taxon>
        <taxon>Actinomadura</taxon>
    </lineage>
</organism>
<gene>
    <name evidence="1" type="ORF">GCM10022214_26520</name>
</gene>
<comment type="caution">
    <text evidence="1">The sequence shown here is derived from an EMBL/GenBank/DDBJ whole genome shotgun (WGS) entry which is preliminary data.</text>
</comment>
<sequence>MDGTGVWALTHDRLIRVDTRTGRKTSTLTIHNAWHNRPVDLWVADGDLFLSVVADGTNDQPPVRVLG</sequence>